<accession>A0A4S8LX61</accession>
<evidence type="ECO:0000256" key="2">
    <source>
        <dbReference type="SAM" id="Phobius"/>
    </source>
</evidence>
<name>A0A4S8LX61_DENBC</name>
<protein>
    <submittedName>
        <fullName evidence="3">Uncharacterized protein</fullName>
    </submittedName>
</protein>
<dbReference type="AlphaFoldDB" id="A0A4S8LX61"/>
<keyword evidence="2" id="KW-0812">Transmembrane</keyword>
<dbReference type="EMBL" id="ML179233">
    <property type="protein sequence ID" value="THU94021.1"/>
    <property type="molecule type" value="Genomic_DNA"/>
</dbReference>
<dbReference type="Proteomes" id="UP000297245">
    <property type="component" value="Unassembled WGS sequence"/>
</dbReference>
<evidence type="ECO:0000313" key="4">
    <source>
        <dbReference type="Proteomes" id="UP000297245"/>
    </source>
</evidence>
<feature type="compositionally biased region" description="Polar residues" evidence="1">
    <location>
        <begin position="22"/>
        <end position="37"/>
    </location>
</feature>
<organism evidence="3 4">
    <name type="scientific">Dendrothele bispora (strain CBS 962.96)</name>
    <dbReference type="NCBI Taxonomy" id="1314807"/>
    <lineage>
        <taxon>Eukaryota</taxon>
        <taxon>Fungi</taxon>
        <taxon>Dikarya</taxon>
        <taxon>Basidiomycota</taxon>
        <taxon>Agaricomycotina</taxon>
        <taxon>Agaricomycetes</taxon>
        <taxon>Agaricomycetidae</taxon>
        <taxon>Agaricales</taxon>
        <taxon>Agaricales incertae sedis</taxon>
        <taxon>Dendrothele</taxon>
    </lineage>
</organism>
<gene>
    <name evidence="3" type="ORF">K435DRAFT_799207</name>
</gene>
<reference evidence="3 4" key="1">
    <citation type="journal article" date="2019" name="Nat. Ecol. Evol.">
        <title>Megaphylogeny resolves global patterns of mushroom evolution.</title>
        <authorList>
            <person name="Varga T."/>
            <person name="Krizsan K."/>
            <person name="Foldi C."/>
            <person name="Dima B."/>
            <person name="Sanchez-Garcia M."/>
            <person name="Sanchez-Ramirez S."/>
            <person name="Szollosi G.J."/>
            <person name="Szarkandi J.G."/>
            <person name="Papp V."/>
            <person name="Albert L."/>
            <person name="Andreopoulos W."/>
            <person name="Angelini C."/>
            <person name="Antonin V."/>
            <person name="Barry K.W."/>
            <person name="Bougher N.L."/>
            <person name="Buchanan P."/>
            <person name="Buyck B."/>
            <person name="Bense V."/>
            <person name="Catcheside P."/>
            <person name="Chovatia M."/>
            <person name="Cooper J."/>
            <person name="Damon W."/>
            <person name="Desjardin D."/>
            <person name="Finy P."/>
            <person name="Geml J."/>
            <person name="Haridas S."/>
            <person name="Hughes K."/>
            <person name="Justo A."/>
            <person name="Karasinski D."/>
            <person name="Kautmanova I."/>
            <person name="Kiss B."/>
            <person name="Kocsube S."/>
            <person name="Kotiranta H."/>
            <person name="LaButti K.M."/>
            <person name="Lechner B.E."/>
            <person name="Liimatainen K."/>
            <person name="Lipzen A."/>
            <person name="Lukacs Z."/>
            <person name="Mihaltcheva S."/>
            <person name="Morgado L.N."/>
            <person name="Niskanen T."/>
            <person name="Noordeloos M.E."/>
            <person name="Ohm R.A."/>
            <person name="Ortiz-Santana B."/>
            <person name="Ovrebo C."/>
            <person name="Racz N."/>
            <person name="Riley R."/>
            <person name="Savchenko A."/>
            <person name="Shiryaev A."/>
            <person name="Soop K."/>
            <person name="Spirin V."/>
            <person name="Szebenyi C."/>
            <person name="Tomsovsky M."/>
            <person name="Tulloss R.E."/>
            <person name="Uehling J."/>
            <person name="Grigoriev I.V."/>
            <person name="Vagvolgyi C."/>
            <person name="Papp T."/>
            <person name="Martin F.M."/>
            <person name="Miettinen O."/>
            <person name="Hibbett D.S."/>
            <person name="Nagy L.G."/>
        </authorList>
    </citation>
    <scope>NUCLEOTIDE SEQUENCE [LARGE SCALE GENOMIC DNA]</scope>
    <source>
        <strain evidence="3 4">CBS 962.96</strain>
    </source>
</reference>
<keyword evidence="4" id="KW-1185">Reference proteome</keyword>
<evidence type="ECO:0000256" key="1">
    <source>
        <dbReference type="SAM" id="MobiDB-lite"/>
    </source>
</evidence>
<feature type="transmembrane region" description="Helical" evidence="2">
    <location>
        <begin position="168"/>
        <end position="187"/>
    </location>
</feature>
<sequence length="253" mass="27737">MSWARNPTPRYAYRTRRAEQDTGYNATGTRTYENSNPPRYITSADAYPRNGRNDFGPNDNRADFTTVPSLTNNYQRNTSAPNTIVPVGVHSLESDNPTTDTPFINAWTSDGDQVTIDREVVNTVGIGITRAVVCTSLLNGRTTITVLARPPLHPTRSARSDELSPSGLILHILASLSVAFGIIYGLHTYELPLPRPLQYLINGAPSPALALAANSTGLNYFYSVEDAAFFFVFLLGISISASLITRKTLSYLF</sequence>
<proteinExistence type="predicted"/>
<evidence type="ECO:0000313" key="3">
    <source>
        <dbReference type="EMBL" id="THU94021.1"/>
    </source>
</evidence>
<feature type="region of interest" description="Disordered" evidence="1">
    <location>
        <begin position="1"/>
        <end position="62"/>
    </location>
</feature>
<keyword evidence="2" id="KW-0472">Membrane</keyword>
<keyword evidence="2" id="KW-1133">Transmembrane helix</keyword>
<feature type="transmembrane region" description="Helical" evidence="2">
    <location>
        <begin position="227"/>
        <end position="245"/>
    </location>
</feature>